<dbReference type="EC" id="2.7.7.19" evidence="2"/>
<sequence>CDYIMANSHILDYDQVSRLDEILTQVISIDGVGNFPSLEVRPYQFVNLILKKLAIHGIHLYDVRLNGSGASFALGGHEAPTYHDIDVIFRVKMDDQEEMDKVKQIVLDALLDSLPNDVVKDRLTDTTLQSAYVRKMVKVIKEMDCWSLISLYNNNGKNFELKFVDRMRRQYEFSVDSFQIILDSMLEHYKSSCYEMCRNIFPTVIGESVYGDFALALSHLKNRYIVTHKPEEIRGGGLLKYCNLLVHGFVPIDTDHLRSLERYMCSRFFIDFADVQTQWQKLQSYVADHFIGEDHHKLEFLKTLYNVIGNSTVCLMRHERWQTLDMIDYL</sequence>
<keyword evidence="6" id="KW-1185">Reference proteome</keyword>
<dbReference type="GO" id="GO:1990817">
    <property type="term" value="F:poly(A) RNA polymerase activity"/>
    <property type="evidence" value="ECO:0000318"/>
    <property type="project" value="GO_Central"/>
</dbReference>
<accession>B3RY60</accession>
<dbReference type="CTD" id="6754083"/>
<dbReference type="EMBL" id="DS985245">
    <property type="protein sequence ID" value="EDV24544.1"/>
    <property type="molecule type" value="Genomic_DNA"/>
</dbReference>
<comment type="similarity">
    <text evidence="1">Belongs to the TENT family.</text>
</comment>
<evidence type="ECO:0000256" key="2">
    <source>
        <dbReference type="ARBA" id="ARBA00012388"/>
    </source>
</evidence>
<evidence type="ECO:0000256" key="1">
    <source>
        <dbReference type="ARBA" id="ARBA00007631"/>
    </source>
</evidence>
<dbReference type="OrthoDB" id="10065073at2759"/>
<organism evidence="5 6">
    <name type="scientific">Trichoplax adhaerens</name>
    <name type="common">Trichoplax reptans</name>
    <dbReference type="NCBI Taxonomy" id="10228"/>
    <lineage>
        <taxon>Eukaryota</taxon>
        <taxon>Metazoa</taxon>
        <taxon>Placozoa</taxon>
        <taxon>Uniplacotomia</taxon>
        <taxon>Trichoplacea</taxon>
        <taxon>Trichoplacidae</taxon>
        <taxon>Trichoplax</taxon>
    </lineage>
</organism>
<feature type="non-terminal residue" evidence="5">
    <location>
        <position position="330"/>
    </location>
</feature>
<dbReference type="GeneID" id="6754083"/>
<evidence type="ECO:0000313" key="6">
    <source>
        <dbReference type="Proteomes" id="UP000009022"/>
    </source>
</evidence>
<dbReference type="InterPro" id="IPR012937">
    <property type="entry name" value="TET5"/>
</dbReference>
<dbReference type="eggNOG" id="KOG3852">
    <property type="taxonomic scope" value="Eukaryota"/>
</dbReference>
<comment type="catalytic activity">
    <reaction evidence="4">
        <text>RNA(n) + ATP = RNA(n)-3'-adenine ribonucleotide + diphosphate</text>
        <dbReference type="Rhea" id="RHEA:11332"/>
        <dbReference type="Rhea" id="RHEA-COMP:14527"/>
        <dbReference type="Rhea" id="RHEA-COMP:17347"/>
        <dbReference type="ChEBI" id="CHEBI:30616"/>
        <dbReference type="ChEBI" id="CHEBI:33019"/>
        <dbReference type="ChEBI" id="CHEBI:140395"/>
        <dbReference type="ChEBI" id="CHEBI:173115"/>
        <dbReference type="EC" id="2.7.7.19"/>
    </reaction>
    <physiologicalReaction direction="left-to-right" evidence="4">
        <dbReference type="Rhea" id="RHEA:11333"/>
    </physiologicalReaction>
</comment>
<dbReference type="PANTHER" id="PTHR12974:SF36">
    <property type="entry name" value="POLYNUCLEOTIDE ADENYLYLTRANSFERASE"/>
    <property type="match status" value="1"/>
</dbReference>
<proteinExistence type="inferred from homology"/>
<dbReference type="AlphaFoldDB" id="B3RY60"/>
<dbReference type="Pfam" id="PF07984">
    <property type="entry name" value="NTP_transf_7"/>
    <property type="match status" value="1"/>
</dbReference>
<dbReference type="SMART" id="SM01153">
    <property type="entry name" value="DUF1693"/>
    <property type="match status" value="1"/>
</dbReference>
<dbReference type="HOGENOM" id="CLU_008115_2_0_1"/>
<protein>
    <recommendedName>
        <fullName evidence="2">polynucleotide adenylyltransferase</fullName>
        <ecNumber evidence="2">2.7.7.19</ecNumber>
    </recommendedName>
</protein>
<dbReference type="PANTHER" id="PTHR12974">
    <property type="entry name" value="PRION-LIKE- Q/N-RICH -DOMAIN-BEARING PROTEIN PROTEIN 44"/>
    <property type="match status" value="1"/>
</dbReference>
<dbReference type="PhylomeDB" id="B3RY60"/>
<gene>
    <name evidence="5" type="ORF">TRIADDRAFT_14293</name>
</gene>
<dbReference type="FunCoup" id="B3RY60">
    <property type="interactions" value="514"/>
</dbReference>
<dbReference type="KEGG" id="tad:TRIADDRAFT_14293"/>
<dbReference type="InParanoid" id="B3RY60"/>
<evidence type="ECO:0000313" key="5">
    <source>
        <dbReference type="EMBL" id="EDV24544.1"/>
    </source>
</evidence>
<name>B3RY60_TRIAD</name>
<evidence type="ECO:0000256" key="3">
    <source>
        <dbReference type="ARBA" id="ARBA00022679"/>
    </source>
</evidence>
<reference evidence="5 6" key="1">
    <citation type="journal article" date="2008" name="Nature">
        <title>The Trichoplax genome and the nature of placozoans.</title>
        <authorList>
            <person name="Srivastava M."/>
            <person name="Begovic E."/>
            <person name="Chapman J."/>
            <person name="Putnam N.H."/>
            <person name="Hellsten U."/>
            <person name="Kawashima T."/>
            <person name="Kuo A."/>
            <person name="Mitros T."/>
            <person name="Salamov A."/>
            <person name="Carpenter M.L."/>
            <person name="Signorovitch A.Y."/>
            <person name="Moreno M.A."/>
            <person name="Kamm K."/>
            <person name="Grimwood J."/>
            <person name="Schmutz J."/>
            <person name="Shapiro H."/>
            <person name="Grigoriev I.V."/>
            <person name="Buss L.W."/>
            <person name="Schierwater B."/>
            <person name="Dellaporta S.L."/>
            <person name="Rokhsar D.S."/>
        </authorList>
    </citation>
    <scope>NUCLEOTIDE SEQUENCE [LARGE SCALE GENOMIC DNA]</scope>
    <source>
        <strain evidence="5 6">Grell-BS-1999</strain>
    </source>
</reference>
<dbReference type="Proteomes" id="UP000009022">
    <property type="component" value="Unassembled WGS sequence"/>
</dbReference>
<dbReference type="OMA" id="RHAYSTW"/>
<dbReference type="RefSeq" id="XP_002112434.1">
    <property type="nucleotide sequence ID" value="XM_002112398.1"/>
</dbReference>
<feature type="non-terminal residue" evidence="5">
    <location>
        <position position="1"/>
    </location>
</feature>
<keyword evidence="3" id="KW-0808">Transferase</keyword>
<dbReference type="GO" id="GO:0048255">
    <property type="term" value="P:mRNA stabilization"/>
    <property type="evidence" value="ECO:0000318"/>
    <property type="project" value="GO_Central"/>
</dbReference>
<evidence type="ECO:0000256" key="4">
    <source>
        <dbReference type="ARBA" id="ARBA00047933"/>
    </source>
</evidence>